<gene>
    <name evidence="1" type="ORF">S01H4_57297</name>
</gene>
<reference evidence="1" key="1">
    <citation type="journal article" date="2014" name="Front. Microbiol.">
        <title>High frequency of phylogenetically diverse reductive dehalogenase-homologous genes in deep subseafloor sedimentary metagenomes.</title>
        <authorList>
            <person name="Kawai M."/>
            <person name="Futagami T."/>
            <person name="Toyoda A."/>
            <person name="Takaki Y."/>
            <person name="Nishi S."/>
            <person name="Hori S."/>
            <person name="Arai W."/>
            <person name="Tsubouchi T."/>
            <person name="Morono Y."/>
            <person name="Uchiyama I."/>
            <person name="Ito T."/>
            <person name="Fujiyama A."/>
            <person name="Inagaki F."/>
            <person name="Takami H."/>
        </authorList>
    </citation>
    <scope>NUCLEOTIDE SEQUENCE</scope>
    <source>
        <strain evidence="1">Expedition CK06-06</strain>
    </source>
</reference>
<sequence length="67" mass="7354">HKVIALARRRGYDGIRIEGDGDIADVCRLTSLEVGFPVVDGHHEGSAAVMEIHGYDVVLKEPEEILE</sequence>
<protein>
    <submittedName>
        <fullName evidence="1">Uncharacterized protein</fullName>
    </submittedName>
</protein>
<feature type="non-terminal residue" evidence="1">
    <location>
        <position position="1"/>
    </location>
</feature>
<comment type="caution">
    <text evidence="1">The sequence shown here is derived from an EMBL/GenBank/DDBJ whole genome shotgun (WGS) entry which is preliminary data.</text>
</comment>
<accession>X1CDW1</accession>
<evidence type="ECO:0000313" key="1">
    <source>
        <dbReference type="EMBL" id="GAH06451.1"/>
    </source>
</evidence>
<dbReference type="EMBL" id="BART01033310">
    <property type="protein sequence ID" value="GAH06451.1"/>
    <property type="molecule type" value="Genomic_DNA"/>
</dbReference>
<proteinExistence type="predicted"/>
<organism evidence="1">
    <name type="scientific">marine sediment metagenome</name>
    <dbReference type="NCBI Taxonomy" id="412755"/>
    <lineage>
        <taxon>unclassified sequences</taxon>
        <taxon>metagenomes</taxon>
        <taxon>ecological metagenomes</taxon>
    </lineage>
</organism>
<dbReference type="AlphaFoldDB" id="X1CDW1"/>
<name>X1CDW1_9ZZZZ</name>